<dbReference type="Gramene" id="AET3Gv20005100.9">
    <property type="protein sequence ID" value="AET3Gv20005100.9"/>
    <property type="gene ID" value="AET3Gv20005100"/>
</dbReference>
<protein>
    <recommendedName>
        <fullName evidence="4">BHLH domain-containing protein</fullName>
    </recommendedName>
</protein>
<proteinExistence type="predicted"/>
<feature type="compositionally biased region" description="Basic and acidic residues" evidence="1">
    <location>
        <begin position="30"/>
        <end position="39"/>
    </location>
</feature>
<reference evidence="3" key="2">
    <citation type="journal article" date="2017" name="Nat. Plants">
        <title>The Aegilops tauschii genome reveals multiple impacts of transposons.</title>
        <authorList>
            <person name="Zhao G."/>
            <person name="Zou C."/>
            <person name="Li K."/>
            <person name="Wang K."/>
            <person name="Li T."/>
            <person name="Gao L."/>
            <person name="Zhang X."/>
            <person name="Wang H."/>
            <person name="Yang Z."/>
            <person name="Liu X."/>
            <person name="Jiang W."/>
            <person name="Mao L."/>
            <person name="Kong X."/>
            <person name="Jiao Y."/>
            <person name="Jia J."/>
        </authorList>
    </citation>
    <scope>NUCLEOTIDE SEQUENCE [LARGE SCALE GENOMIC DNA]</scope>
    <source>
        <strain evidence="3">cv. AL8/78</strain>
    </source>
</reference>
<evidence type="ECO:0000313" key="2">
    <source>
        <dbReference type="EnsemblPlants" id="AET3Gv20005100.9"/>
    </source>
</evidence>
<keyword evidence="3" id="KW-1185">Reference proteome</keyword>
<organism evidence="2 3">
    <name type="scientific">Aegilops tauschii subsp. strangulata</name>
    <name type="common">Goatgrass</name>
    <dbReference type="NCBI Taxonomy" id="200361"/>
    <lineage>
        <taxon>Eukaryota</taxon>
        <taxon>Viridiplantae</taxon>
        <taxon>Streptophyta</taxon>
        <taxon>Embryophyta</taxon>
        <taxon>Tracheophyta</taxon>
        <taxon>Spermatophyta</taxon>
        <taxon>Magnoliopsida</taxon>
        <taxon>Liliopsida</taxon>
        <taxon>Poales</taxon>
        <taxon>Poaceae</taxon>
        <taxon>BOP clade</taxon>
        <taxon>Pooideae</taxon>
        <taxon>Triticodae</taxon>
        <taxon>Triticeae</taxon>
        <taxon>Triticinae</taxon>
        <taxon>Aegilops</taxon>
    </lineage>
</organism>
<evidence type="ECO:0008006" key="4">
    <source>
        <dbReference type="Google" id="ProtNLM"/>
    </source>
</evidence>
<evidence type="ECO:0000313" key="3">
    <source>
        <dbReference type="Proteomes" id="UP000015105"/>
    </source>
</evidence>
<feature type="region of interest" description="Disordered" evidence="1">
    <location>
        <begin position="1"/>
        <end position="41"/>
    </location>
</feature>
<feature type="region of interest" description="Disordered" evidence="1">
    <location>
        <begin position="135"/>
        <end position="217"/>
    </location>
</feature>
<accession>A0A453DN38</accession>
<evidence type="ECO:0000256" key="1">
    <source>
        <dbReference type="SAM" id="MobiDB-lite"/>
    </source>
</evidence>
<dbReference type="AlphaFoldDB" id="A0A453DN38"/>
<feature type="compositionally biased region" description="Basic and acidic residues" evidence="1">
    <location>
        <begin position="147"/>
        <end position="157"/>
    </location>
</feature>
<reference evidence="2" key="4">
    <citation type="submission" date="2019-03" db="UniProtKB">
        <authorList>
            <consortium name="EnsemblPlants"/>
        </authorList>
    </citation>
    <scope>IDENTIFICATION</scope>
</reference>
<feature type="compositionally biased region" description="Low complexity" evidence="1">
    <location>
        <begin position="136"/>
        <end position="146"/>
    </location>
</feature>
<feature type="compositionally biased region" description="Low complexity" evidence="1">
    <location>
        <begin position="67"/>
        <end position="76"/>
    </location>
</feature>
<dbReference type="EnsemblPlants" id="AET3Gv20005100.9">
    <property type="protein sequence ID" value="AET3Gv20005100.9"/>
    <property type="gene ID" value="AET3Gv20005100"/>
</dbReference>
<reference evidence="2" key="5">
    <citation type="journal article" date="2021" name="G3 (Bethesda)">
        <title>Aegilops tauschii genome assembly Aet v5.0 features greater sequence contiguity and improved annotation.</title>
        <authorList>
            <person name="Wang L."/>
            <person name="Zhu T."/>
            <person name="Rodriguez J.C."/>
            <person name="Deal K.R."/>
            <person name="Dubcovsky J."/>
            <person name="McGuire P.E."/>
            <person name="Lux T."/>
            <person name="Spannagl M."/>
            <person name="Mayer K.F.X."/>
            <person name="Baldrich P."/>
            <person name="Meyers B.C."/>
            <person name="Huo N."/>
            <person name="Gu Y.Q."/>
            <person name="Zhou H."/>
            <person name="Devos K.M."/>
            <person name="Bennetzen J.L."/>
            <person name="Unver T."/>
            <person name="Budak H."/>
            <person name="Gulick P.J."/>
            <person name="Galiba G."/>
            <person name="Kalapos B."/>
            <person name="Nelson D.R."/>
            <person name="Li P."/>
            <person name="You F.M."/>
            <person name="Luo M.C."/>
            <person name="Dvorak J."/>
        </authorList>
    </citation>
    <scope>NUCLEOTIDE SEQUENCE [LARGE SCALE GENOMIC DNA]</scope>
    <source>
        <strain evidence="2">cv. AL8/78</strain>
    </source>
</reference>
<reference evidence="3" key="1">
    <citation type="journal article" date="2014" name="Science">
        <title>Ancient hybridizations among the ancestral genomes of bread wheat.</title>
        <authorList>
            <consortium name="International Wheat Genome Sequencing Consortium,"/>
            <person name="Marcussen T."/>
            <person name="Sandve S.R."/>
            <person name="Heier L."/>
            <person name="Spannagl M."/>
            <person name="Pfeifer M."/>
            <person name="Jakobsen K.S."/>
            <person name="Wulff B.B."/>
            <person name="Steuernagel B."/>
            <person name="Mayer K.F."/>
            <person name="Olsen O.A."/>
        </authorList>
    </citation>
    <scope>NUCLEOTIDE SEQUENCE [LARGE SCALE GENOMIC DNA]</scope>
    <source>
        <strain evidence="3">cv. AL8/78</strain>
    </source>
</reference>
<feature type="compositionally biased region" description="Gly residues" evidence="1">
    <location>
        <begin position="165"/>
        <end position="177"/>
    </location>
</feature>
<reference evidence="2" key="3">
    <citation type="journal article" date="2017" name="Nature">
        <title>Genome sequence of the progenitor of the wheat D genome Aegilops tauschii.</title>
        <authorList>
            <person name="Luo M.C."/>
            <person name="Gu Y.Q."/>
            <person name="Puiu D."/>
            <person name="Wang H."/>
            <person name="Twardziok S.O."/>
            <person name="Deal K.R."/>
            <person name="Huo N."/>
            <person name="Zhu T."/>
            <person name="Wang L."/>
            <person name="Wang Y."/>
            <person name="McGuire P.E."/>
            <person name="Liu S."/>
            <person name="Long H."/>
            <person name="Ramasamy R.K."/>
            <person name="Rodriguez J.C."/>
            <person name="Van S.L."/>
            <person name="Yuan L."/>
            <person name="Wang Z."/>
            <person name="Xia Z."/>
            <person name="Xiao L."/>
            <person name="Anderson O.D."/>
            <person name="Ouyang S."/>
            <person name="Liang Y."/>
            <person name="Zimin A.V."/>
            <person name="Pertea G."/>
            <person name="Qi P."/>
            <person name="Bennetzen J.L."/>
            <person name="Dai X."/>
            <person name="Dawson M.W."/>
            <person name="Muller H.G."/>
            <person name="Kugler K."/>
            <person name="Rivarola-Duarte L."/>
            <person name="Spannagl M."/>
            <person name="Mayer K.F.X."/>
            <person name="Lu F.H."/>
            <person name="Bevan M.W."/>
            <person name="Leroy P."/>
            <person name="Li P."/>
            <person name="You F.M."/>
            <person name="Sun Q."/>
            <person name="Liu Z."/>
            <person name="Lyons E."/>
            <person name="Wicker T."/>
            <person name="Salzberg S.L."/>
            <person name="Devos K.M."/>
            <person name="Dvorak J."/>
        </authorList>
    </citation>
    <scope>NUCLEOTIDE SEQUENCE [LARGE SCALE GENOMIC DNA]</scope>
    <source>
        <strain evidence="2">cv. AL8/78</strain>
    </source>
</reference>
<feature type="region of interest" description="Disordered" evidence="1">
    <location>
        <begin position="58"/>
        <end position="114"/>
    </location>
</feature>
<dbReference type="Proteomes" id="UP000015105">
    <property type="component" value="Chromosome 3D"/>
</dbReference>
<name>A0A453DN38_AEGTS</name>
<sequence length="217" mass="23134">MKSRRQSDRGGAAAGAMALDGSHHTTSSGKMERKDVEKNRRLHMKGLCLKLSSLVPASSTHHLRHYSSSSSSPPSSNKAGRGDAAGPAGQRGGVHQAAPGQDRGPQAPQAGRPLRQHRWLLILRLRRRLQVTDGSAACDRGAAPGRDAGRGAGERGRASLPAARGDGGAGAGGGRGGQRQLLRRRRQDLLHAPFPGALPPHRPRRRPRRPEAPRPRR</sequence>